<dbReference type="PANTHER" id="PTHR24171">
    <property type="entry name" value="ANKYRIN REPEAT DOMAIN-CONTAINING PROTEIN 39-RELATED"/>
    <property type="match status" value="1"/>
</dbReference>
<sequence>MKTENRTHPASWMTAVIGLALIALASSCNSQGSSQKKESGVKTPDVDIHTAVLTGNQEALKQHIAAGTNINEKDPFGGSSPLISAAVFGKTEEAKILIDAGADINFQNNDGSTPLHTAAFFCRPEIVRMLLDKGADKTIKNKYGATPALTVAGSFADSKNVYDMMGKALEPMGLKLDYAYIEKTRPEIAEMLK</sequence>
<dbReference type="InterPro" id="IPR036770">
    <property type="entry name" value="Ankyrin_rpt-contain_sf"/>
</dbReference>
<dbReference type="PROSITE" id="PS51257">
    <property type="entry name" value="PROKAR_LIPOPROTEIN"/>
    <property type="match status" value="1"/>
</dbReference>
<dbReference type="RefSeq" id="WP_119752381.1">
    <property type="nucleotide sequence ID" value="NZ_CP032382.1"/>
</dbReference>
<feature type="signal peptide" evidence="4">
    <location>
        <begin position="1"/>
        <end position="25"/>
    </location>
</feature>
<dbReference type="Pfam" id="PF12796">
    <property type="entry name" value="Ank_2"/>
    <property type="match status" value="1"/>
</dbReference>
<feature type="chain" id="PRO_5017257846" evidence="4">
    <location>
        <begin position="26"/>
        <end position="193"/>
    </location>
</feature>
<evidence type="ECO:0000313" key="5">
    <source>
        <dbReference type="EMBL" id="AYB29058.1"/>
    </source>
</evidence>
<dbReference type="InterPro" id="IPR002110">
    <property type="entry name" value="Ankyrin_rpt"/>
</dbReference>
<dbReference type="OrthoDB" id="754271at2"/>
<dbReference type="Gene3D" id="1.25.40.20">
    <property type="entry name" value="Ankyrin repeat-containing domain"/>
    <property type="match status" value="2"/>
</dbReference>
<dbReference type="Proteomes" id="UP000266183">
    <property type="component" value="Chromosome"/>
</dbReference>
<gene>
    <name evidence="5" type="ORF">D4L85_00005</name>
</gene>
<evidence type="ECO:0000313" key="6">
    <source>
        <dbReference type="Proteomes" id="UP000266183"/>
    </source>
</evidence>
<protein>
    <submittedName>
        <fullName evidence="5">Ankyrin repeat domain-containing protein</fullName>
    </submittedName>
</protein>
<proteinExistence type="predicted"/>
<feature type="repeat" description="ANK" evidence="3">
    <location>
        <begin position="110"/>
        <end position="142"/>
    </location>
</feature>
<reference evidence="6" key="1">
    <citation type="submission" date="2018-09" db="EMBL/GenBank/DDBJ databases">
        <title>Chryseolinea sp. KIS68-18 isolated from soil.</title>
        <authorList>
            <person name="Weon H.-Y."/>
            <person name="Kwon S.-W."/>
            <person name="Lee S.A."/>
        </authorList>
    </citation>
    <scope>NUCLEOTIDE SEQUENCE [LARGE SCALE GENOMIC DNA]</scope>
    <source>
        <strain evidence="6">KIS68-18</strain>
    </source>
</reference>
<dbReference type="AlphaFoldDB" id="A0A385SJ74"/>
<evidence type="ECO:0000256" key="3">
    <source>
        <dbReference type="PROSITE-ProRule" id="PRU00023"/>
    </source>
</evidence>
<keyword evidence="4" id="KW-0732">Signal</keyword>
<dbReference type="PROSITE" id="PS50088">
    <property type="entry name" value="ANK_REPEAT"/>
    <property type="match status" value="2"/>
</dbReference>
<evidence type="ECO:0000256" key="1">
    <source>
        <dbReference type="ARBA" id="ARBA00022737"/>
    </source>
</evidence>
<dbReference type="KEGG" id="chk:D4L85_00005"/>
<dbReference type="SMART" id="SM00248">
    <property type="entry name" value="ANK"/>
    <property type="match status" value="2"/>
</dbReference>
<name>A0A385SJ74_9BACT</name>
<keyword evidence="1" id="KW-0677">Repeat</keyword>
<evidence type="ECO:0000256" key="2">
    <source>
        <dbReference type="ARBA" id="ARBA00023043"/>
    </source>
</evidence>
<feature type="repeat" description="ANK" evidence="3">
    <location>
        <begin position="77"/>
        <end position="109"/>
    </location>
</feature>
<evidence type="ECO:0000256" key="4">
    <source>
        <dbReference type="SAM" id="SignalP"/>
    </source>
</evidence>
<dbReference type="PROSITE" id="PS50297">
    <property type="entry name" value="ANK_REP_REGION"/>
    <property type="match status" value="2"/>
</dbReference>
<keyword evidence="2 3" id="KW-0040">ANK repeat</keyword>
<accession>A0A385SJ74</accession>
<dbReference type="EMBL" id="CP032382">
    <property type="protein sequence ID" value="AYB29058.1"/>
    <property type="molecule type" value="Genomic_DNA"/>
</dbReference>
<keyword evidence="6" id="KW-1185">Reference proteome</keyword>
<organism evidence="5 6">
    <name type="scientific">Chryseolinea soli</name>
    <dbReference type="NCBI Taxonomy" id="2321403"/>
    <lineage>
        <taxon>Bacteria</taxon>
        <taxon>Pseudomonadati</taxon>
        <taxon>Bacteroidota</taxon>
        <taxon>Cytophagia</taxon>
        <taxon>Cytophagales</taxon>
        <taxon>Fulvivirgaceae</taxon>
        <taxon>Chryseolinea</taxon>
    </lineage>
</organism>
<dbReference type="SUPFAM" id="SSF48403">
    <property type="entry name" value="Ankyrin repeat"/>
    <property type="match status" value="1"/>
</dbReference>